<feature type="signal peptide" evidence="2">
    <location>
        <begin position="1"/>
        <end position="24"/>
    </location>
</feature>
<sequence>MKKIVTVYITLIFLLIGCSSNNQQTTVHNRNEQNKQKVSKKMMN</sequence>
<feature type="region of interest" description="Disordered" evidence="1">
    <location>
        <begin position="25"/>
        <end position="44"/>
    </location>
</feature>
<reference evidence="3 4" key="1">
    <citation type="submission" date="2015-01" db="EMBL/GenBank/DDBJ databases">
        <title>Draft Genome Sequences of Four Bacillus thermoamylovorans Strains, Isolated From Food Products.</title>
        <authorList>
            <person name="Krawcyk A.O."/>
            <person name="Berendsen E.M."/>
            <person name="Eijlander R.T."/>
            <person name="de Jong A."/>
            <person name="Wells-Bennik M."/>
            <person name="Kuipers O.P."/>
        </authorList>
    </citation>
    <scope>NUCLEOTIDE SEQUENCE [LARGE SCALE GENOMIC DNA]</scope>
    <source>
        <strain evidence="3 4">B4167</strain>
    </source>
</reference>
<feature type="chain" id="PRO_5044749793" description="Secreted protein" evidence="2">
    <location>
        <begin position="25"/>
        <end position="44"/>
    </location>
</feature>
<dbReference type="EMBL" id="JXLU01000090">
    <property type="protein sequence ID" value="KIO72608.1"/>
    <property type="molecule type" value="Genomic_DNA"/>
</dbReference>
<comment type="caution">
    <text evidence="3">The sequence shown here is derived from an EMBL/GenBank/DDBJ whole genome shotgun (WGS) entry which is preliminary data.</text>
</comment>
<protein>
    <recommendedName>
        <fullName evidence="5">Secreted protein</fullName>
    </recommendedName>
</protein>
<gene>
    <name evidence="3" type="ORF">B4167_2910</name>
</gene>
<evidence type="ECO:0000313" key="4">
    <source>
        <dbReference type="Proteomes" id="UP000032076"/>
    </source>
</evidence>
<evidence type="ECO:0000256" key="1">
    <source>
        <dbReference type="SAM" id="MobiDB-lite"/>
    </source>
</evidence>
<dbReference type="AlphaFoldDB" id="A0ABD4A6F5"/>
<evidence type="ECO:0008006" key="5">
    <source>
        <dbReference type="Google" id="ProtNLM"/>
    </source>
</evidence>
<organism evidence="3 4">
    <name type="scientific">Caldibacillus thermoamylovorans</name>
    <dbReference type="NCBI Taxonomy" id="35841"/>
    <lineage>
        <taxon>Bacteria</taxon>
        <taxon>Bacillati</taxon>
        <taxon>Bacillota</taxon>
        <taxon>Bacilli</taxon>
        <taxon>Bacillales</taxon>
        <taxon>Bacillaceae</taxon>
        <taxon>Caldibacillus</taxon>
    </lineage>
</organism>
<proteinExistence type="predicted"/>
<evidence type="ECO:0000256" key="2">
    <source>
        <dbReference type="SAM" id="SignalP"/>
    </source>
</evidence>
<accession>A0ABD4A6F5</accession>
<dbReference type="PROSITE" id="PS51257">
    <property type="entry name" value="PROKAR_LIPOPROTEIN"/>
    <property type="match status" value="1"/>
</dbReference>
<name>A0ABD4A6F5_9BACI</name>
<keyword evidence="2" id="KW-0732">Signal</keyword>
<evidence type="ECO:0000313" key="3">
    <source>
        <dbReference type="EMBL" id="KIO72608.1"/>
    </source>
</evidence>
<dbReference type="Proteomes" id="UP000032076">
    <property type="component" value="Unassembled WGS sequence"/>
</dbReference>